<reference evidence="1 2" key="1">
    <citation type="journal article" date="2020" name="Nature">
        <title>Six reference-quality genomes reveal evolution of bat adaptations.</title>
        <authorList>
            <person name="Jebb D."/>
            <person name="Huang Z."/>
            <person name="Pippel M."/>
            <person name="Hughes G.M."/>
            <person name="Lavrichenko K."/>
            <person name="Devanna P."/>
            <person name="Winkler S."/>
            <person name="Jermiin L.S."/>
            <person name="Skirmuntt E.C."/>
            <person name="Katzourakis A."/>
            <person name="Burkitt-Gray L."/>
            <person name="Ray D.A."/>
            <person name="Sullivan K.A.M."/>
            <person name="Roscito J.G."/>
            <person name="Kirilenko B.M."/>
            <person name="Davalos L.M."/>
            <person name="Corthals A.P."/>
            <person name="Power M.L."/>
            <person name="Jones G."/>
            <person name="Ransome R.D."/>
            <person name="Dechmann D.K.N."/>
            <person name="Locatelli A.G."/>
            <person name="Puechmaille S.J."/>
            <person name="Fedrigo O."/>
            <person name="Jarvis E.D."/>
            <person name="Hiller M."/>
            <person name="Vernes S.C."/>
            <person name="Myers E.W."/>
            <person name="Teeling E.C."/>
        </authorList>
    </citation>
    <scope>NUCLEOTIDE SEQUENCE [LARGE SCALE GENOMIC DNA]</scope>
    <source>
        <strain evidence="1">MRouAeg1</strain>
        <tissue evidence="1">Muscle</tissue>
    </source>
</reference>
<dbReference type="EMBL" id="JACASE010000006">
    <property type="protein sequence ID" value="KAF6457180.1"/>
    <property type="molecule type" value="Genomic_DNA"/>
</dbReference>
<sequence>MLYQELIPLTALLQGQTDFPGLACPGRRPREHQQVGEVGCSPLRGSSAWKAVSSLLSGGAGGTSNRSKGALGCWFSAAIPGARSRLRLSSGHLCGFLRGKGQHAGRAGGPAAYCLGFSSLLPKGNPALQS</sequence>
<dbReference type="Proteomes" id="UP000593571">
    <property type="component" value="Unassembled WGS sequence"/>
</dbReference>
<keyword evidence="2" id="KW-1185">Reference proteome</keyword>
<evidence type="ECO:0000313" key="1">
    <source>
        <dbReference type="EMBL" id="KAF6457180.1"/>
    </source>
</evidence>
<dbReference type="AlphaFoldDB" id="A0A7J8GB65"/>
<protein>
    <submittedName>
        <fullName evidence="1">Uncharacterized protein</fullName>
    </submittedName>
</protein>
<organism evidence="1 2">
    <name type="scientific">Rousettus aegyptiacus</name>
    <name type="common">Egyptian fruit bat</name>
    <name type="synonym">Pteropus aegyptiacus</name>
    <dbReference type="NCBI Taxonomy" id="9407"/>
    <lineage>
        <taxon>Eukaryota</taxon>
        <taxon>Metazoa</taxon>
        <taxon>Chordata</taxon>
        <taxon>Craniata</taxon>
        <taxon>Vertebrata</taxon>
        <taxon>Euteleostomi</taxon>
        <taxon>Mammalia</taxon>
        <taxon>Eutheria</taxon>
        <taxon>Laurasiatheria</taxon>
        <taxon>Chiroptera</taxon>
        <taxon>Yinpterochiroptera</taxon>
        <taxon>Pteropodoidea</taxon>
        <taxon>Pteropodidae</taxon>
        <taxon>Rousettinae</taxon>
        <taxon>Rousettus</taxon>
    </lineage>
</organism>
<comment type="caution">
    <text evidence="1">The sequence shown here is derived from an EMBL/GenBank/DDBJ whole genome shotgun (WGS) entry which is preliminary data.</text>
</comment>
<accession>A0A7J8GB65</accession>
<name>A0A7J8GB65_ROUAE</name>
<proteinExistence type="predicted"/>
<evidence type="ECO:0000313" key="2">
    <source>
        <dbReference type="Proteomes" id="UP000593571"/>
    </source>
</evidence>
<gene>
    <name evidence="1" type="ORF">HJG63_011713</name>
</gene>